<evidence type="ECO:0000256" key="1">
    <source>
        <dbReference type="SAM" id="Coils"/>
    </source>
</evidence>
<evidence type="ECO:0008006" key="5">
    <source>
        <dbReference type="Google" id="ProtNLM"/>
    </source>
</evidence>
<evidence type="ECO:0000313" key="3">
    <source>
        <dbReference type="EMBL" id="KAF7682741.1"/>
    </source>
</evidence>
<sequence>MKFSKIPFCFLLIEIMAKDDDHTLTNIEIFISETIQYYEKELSNICESIPDKYNYTDKTIASISLIYKSNDLDFDLLKYNIIQIIQSEINQMADLNKLLKEIFKKVDNFTFLIATLQSEINMNIIEEITSEAYNVYGNLLNFIYKYENTITTKKNHINLISHAQSKENLDKNLESLFKKASFTSNLDDNFTLISKTLKNIDLLINQLKTDAKKLDEKALKRKINYRKPDIKIKQNLDWIIYSINNMKTCTTNIKLIYEKLKVMNIDERNDINFKNFVVSEVNKFENYYNQILNFSYVFKHISESVEKGEHVYSTEDEEYINNCFHISCDMFDEYLDIKEEIIPILYFIYQNDNIIKSLDCLLKKAEEEFDFQKNKLKKDKIIENLYKDINSMNSELDELVKSMKNFPEKEISKAQFKRIFHVLNEKIKEFDQEINKFLCLSDGVYNKHLKNITSEDGLTKKYHKFCVDKLNAIKKDCDEFILRVKNDIFRNYQINVDNADLLKSYVDNKQSKVTPQDENLATNNIYIGSETIKTGLENKAKNSHELRRLKNNDISTSNDRENTFIILENNNSRSDDNILIESEIIEEYVDKNNNDYYKHQSSENNKPSYDINHKMLYIIIFIILLLFIPIFLYILLK</sequence>
<keyword evidence="4" id="KW-1185">Reference proteome</keyword>
<gene>
    <name evidence="3" type="ORF">TCON_2044</name>
</gene>
<evidence type="ECO:0000256" key="2">
    <source>
        <dbReference type="SAM" id="Phobius"/>
    </source>
</evidence>
<evidence type="ECO:0000313" key="4">
    <source>
        <dbReference type="Proteomes" id="UP001516464"/>
    </source>
</evidence>
<keyword evidence="2" id="KW-1133">Transmembrane helix</keyword>
<name>A0ABQ7HX57_9MICR</name>
<reference evidence="3 4" key="1">
    <citation type="submission" date="2019-01" db="EMBL/GenBank/DDBJ databases">
        <title>Genomes sequencing and comparative genomics of infectious freshwater microsporidia, Cucumispora dikerogammari and Thelohania contejeani.</title>
        <authorList>
            <person name="Cormier A."/>
            <person name="Giraud I."/>
            <person name="Wattier R."/>
            <person name="Teixeira M."/>
            <person name="Grandjean F."/>
            <person name="Rigaud T."/>
            <person name="Cordaux R."/>
        </authorList>
    </citation>
    <scope>NUCLEOTIDE SEQUENCE [LARGE SCALE GENOMIC DNA]</scope>
    <source>
        <strain evidence="3">T1</strain>
        <tissue evidence="3">Spores</tissue>
    </source>
</reference>
<dbReference type="EMBL" id="SBIQ01000191">
    <property type="protein sequence ID" value="KAF7682741.1"/>
    <property type="molecule type" value="Genomic_DNA"/>
</dbReference>
<proteinExistence type="predicted"/>
<feature type="coiled-coil region" evidence="1">
    <location>
        <begin position="355"/>
        <end position="402"/>
    </location>
</feature>
<keyword evidence="1" id="KW-0175">Coiled coil</keyword>
<dbReference type="Proteomes" id="UP001516464">
    <property type="component" value="Unassembled WGS sequence"/>
</dbReference>
<feature type="transmembrane region" description="Helical" evidence="2">
    <location>
        <begin position="615"/>
        <end position="636"/>
    </location>
</feature>
<accession>A0ABQ7HX57</accession>
<comment type="caution">
    <text evidence="3">The sequence shown here is derived from an EMBL/GenBank/DDBJ whole genome shotgun (WGS) entry which is preliminary data.</text>
</comment>
<keyword evidence="2" id="KW-0472">Membrane</keyword>
<protein>
    <recommendedName>
        <fullName evidence="5">Reticulocyte binding protein</fullName>
    </recommendedName>
</protein>
<organism evidence="3 4">
    <name type="scientific">Astathelohania contejeani</name>
    <dbReference type="NCBI Taxonomy" id="164912"/>
    <lineage>
        <taxon>Eukaryota</taxon>
        <taxon>Fungi</taxon>
        <taxon>Fungi incertae sedis</taxon>
        <taxon>Microsporidia</taxon>
        <taxon>Astathelohaniidae</taxon>
        <taxon>Astathelohania</taxon>
    </lineage>
</organism>
<keyword evidence="2" id="KW-0812">Transmembrane</keyword>